<organism evidence="2 3">
    <name type="scientific">Gossypium barbadense</name>
    <name type="common">Sea Island cotton</name>
    <name type="synonym">Hibiscus barbadensis</name>
    <dbReference type="NCBI Taxonomy" id="3634"/>
    <lineage>
        <taxon>Eukaryota</taxon>
        <taxon>Viridiplantae</taxon>
        <taxon>Streptophyta</taxon>
        <taxon>Embryophyta</taxon>
        <taxon>Tracheophyta</taxon>
        <taxon>Spermatophyta</taxon>
        <taxon>Magnoliopsida</taxon>
        <taxon>eudicotyledons</taxon>
        <taxon>Gunneridae</taxon>
        <taxon>Pentapetalae</taxon>
        <taxon>rosids</taxon>
        <taxon>malvids</taxon>
        <taxon>Malvales</taxon>
        <taxon>Malvaceae</taxon>
        <taxon>Malvoideae</taxon>
        <taxon>Gossypium</taxon>
    </lineage>
</organism>
<keyword evidence="1" id="KW-0812">Transmembrane</keyword>
<dbReference type="AlphaFoldDB" id="A0A5J5UEM7"/>
<dbReference type="OrthoDB" id="911529at2759"/>
<dbReference type="PANTHER" id="PTHR33726:SF3">
    <property type="entry name" value="TRANSMEMBRANE PROTEIN"/>
    <property type="match status" value="1"/>
</dbReference>
<evidence type="ECO:0000313" key="3">
    <source>
        <dbReference type="Proteomes" id="UP000327439"/>
    </source>
</evidence>
<proteinExistence type="predicted"/>
<feature type="transmembrane region" description="Helical" evidence="1">
    <location>
        <begin position="27"/>
        <end position="51"/>
    </location>
</feature>
<evidence type="ECO:0000256" key="1">
    <source>
        <dbReference type="SAM" id="Phobius"/>
    </source>
</evidence>
<keyword evidence="1" id="KW-1133">Transmembrane helix</keyword>
<keyword evidence="3" id="KW-1185">Reference proteome</keyword>
<gene>
    <name evidence="2" type="ORF">ES319_A09G070200v1</name>
</gene>
<dbReference type="PANTHER" id="PTHR33726">
    <property type="entry name" value="TRANSMEMBRANE PROTEIN"/>
    <property type="match status" value="1"/>
</dbReference>
<sequence length="55" mass="6414">MWSTSVFRWPEFNLSYLTSGWSLQNDVLWTVVTAFESLALVTTLCFFFLFCGCTF</sequence>
<reference evidence="3" key="1">
    <citation type="journal article" date="2020" name="Nat. Genet.">
        <title>Genomic diversifications of five Gossypium allopolyploid species and their impact on cotton improvement.</title>
        <authorList>
            <person name="Chen Z.J."/>
            <person name="Sreedasyam A."/>
            <person name="Ando A."/>
            <person name="Song Q."/>
            <person name="De Santiago L.M."/>
            <person name="Hulse-Kemp A.M."/>
            <person name="Ding M."/>
            <person name="Ye W."/>
            <person name="Kirkbride R.C."/>
            <person name="Jenkins J."/>
            <person name="Plott C."/>
            <person name="Lovell J."/>
            <person name="Lin Y.M."/>
            <person name="Vaughn R."/>
            <person name="Liu B."/>
            <person name="Simpson S."/>
            <person name="Scheffler B.E."/>
            <person name="Wen L."/>
            <person name="Saski C.A."/>
            <person name="Grover C.E."/>
            <person name="Hu G."/>
            <person name="Conover J.L."/>
            <person name="Carlson J.W."/>
            <person name="Shu S."/>
            <person name="Boston L.B."/>
            <person name="Williams M."/>
            <person name="Peterson D.G."/>
            <person name="McGee K."/>
            <person name="Jones D.C."/>
            <person name="Wendel J.F."/>
            <person name="Stelly D.M."/>
            <person name="Grimwood J."/>
            <person name="Schmutz J."/>
        </authorList>
    </citation>
    <scope>NUCLEOTIDE SEQUENCE [LARGE SCALE GENOMIC DNA]</scope>
    <source>
        <strain evidence="3">cv. 3-79</strain>
    </source>
</reference>
<evidence type="ECO:0000313" key="2">
    <source>
        <dbReference type="EMBL" id="KAB2065139.1"/>
    </source>
</evidence>
<dbReference type="Proteomes" id="UP000327439">
    <property type="component" value="Chromosome A09"/>
</dbReference>
<name>A0A5J5UEM7_GOSBA</name>
<dbReference type="EMBL" id="CM018210">
    <property type="protein sequence ID" value="KAB2065139.1"/>
    <property type="molecule type" value="Genomic_DNA"/>
</dbReference>
<keyword evidence="1" id="KW-0472">Membrane</keyword>
<protein>
    <submittedName>
        <fullName evidence="2">Uncharacterized protein</fullName>
    </submittedName>
</protein>
<accession>A0A5J5UEM7</accession>